<dbReference type="InterPro" id="IPR028098">
    <property type="entry name" value="Glyco_trans_4-like_N"/>
</dbReference>
<dbReference type="GO" id="GO:0102710">
    <property type="term" value="F:D-inositol-3-phosphate glycosyltransferase activity"/>
    <property type="evidence" value="ECO:0007669"/>
    <property type="project" value="UniProtKB-EC"/>
</dbReference>
<dbReference type="PANTHER" id="PTHR46401">
    <property type="entry name" value="GLYCOSYLTRANSFERASE WBBK-RELATED"/>
    <property type="match status" value="1"/>
</dbReference>
<protein>
    <submittedName>
        <fullName evidence="1">D-inositol-3-phosphate glycosyltransferase</fullName>
        <ecNumber evidence="1">2.4.1.250</ecNumber>
    </submittedName>
</protein>
<sequence length="383" mass="44640">MIDNKINILFLSWRDIKCPKSGGAEVFTHEMLKRVDFNKYNITHFSPMFEGAKEKEVIDNIQYIRRGNILSVLREARKYYKDNKEKIHFVVDQCNTHKFFTPLWVEKKKRIFFIHQLTREIWYANTKFPISTIGYLSETPTLRLYRNDYTITVSNSTKNDLLDIGFNKDKVHIFPEGIDFKPWEEDKLVKNKGDIFGYIGRFVNYKGIDAAVKAYVSLKKSKPNIKLWIIGKKKEKYIKEVLLPILQENNISYGSREENKDITFFGFVSDSEKLVLMSKMKALLFPSIREGFGLTVIEAGAVGTPTIVYNSKGLVDAVDNGKAGYLCENNTPENLCLLMKRVMENNNEYNMMAKNAYDFSLRFNWDSTSKYFDSFINYIKGEK</sequence>
<dbReference type="CDD" id="cd03801">
    <property type="entry name" value="GT4_PimA-like"/>
    <property type="match status" value="1"/>
</dbReference>
<dbReference type="AlphaFoldDB" id="A0A1S8LBU1"/>
<dbReference type="Pfam" id="PF13439">
    <property type="entry name" value="Glyco_transf_4"/>
    <property type="match status" value="1"/>
</dbReference>
<reference evidence="1 2" key="1">
    <citation type="submission" date="2022-04" db="EMBL/GenBank/DDBJ databases">
        <title>Genome sequence of C. roseum typestrain.</title>
        <authorList>
            <person name="Poehlein A."/>
            <person name="Schoch T."/>
            <person name="Duerre P."/>
            <person name="Daniel R."/>
        </authorList>
    </citation>
    <scope>NUCLEOTIDE SEQUENCE [LARGE SCALE GENOMIC DNA]</scope>
    <source>
        <strain evidence="1 2">DSM 7320</strain>
    </source>
</reference>
<dbReference type="SUPFAM" id="SSF53756">
    <property type="entry name" value="UDP-Glycosyltransferase/glycogen phosphorylase"/>
    <property type="match status" value="1"/>
</dbReference>
<dbReference type="KEGG" id="crw:CROST_030490"/>
<dbReference type="PANTHER" id="PTHR46401:SF2">
    <property type="entry name" value="GLYCOSYLTRANSFERASE WBBK-RELATED"/>
    <property type="match status" value="1"/>
</dbReference>
<dbReference type="Pfam" id="PF00534">
    <property type="entry name" value="Glycos_transf_1"/>
    <property type="match status" value="1"/>
</dbReference>
<name>A0A1S8LBU1_9CLOT</name>
<proteinExistence type="predicted"/>
<dbReference type="GO" id="GO:0009103">
    <property type="term" value="P:lipopolysaccharide biosynthetic process"/>
    <property type="evidence" value="ECO:0007669"/>
    <property type="project" value="TreeGrafter"/>
</dbReference>
<dbReference type="InterPro" id="IPR001296">
    <property type="entry name" value="Glyco_trans_1"/>
</dbReference>
<dbReference type="Gene3D" id="3.40.50.2000">
    <property type="entry name" value="Glycogen Phosphorylase B"/>
    <property type="match status" value="2"/>
</dbReference>
<keyword evidence="1" id="KW-0808">Transferase</keyword>
<dbReference type="STRING" id="84029.CROST_13000"/>
<dbReference type="EMBL" id="CP096983">
    <property type="protein sequence ID" value="URZ12327.1"/>
    <property type="molecule type" value="Genomic_DNA"/>
</dbReference>
<dbReference type="EC" id="2.4.1.250" evidence="1"/>
<keyword evidence="2" id="KW-1185">Reference proteome</keyword>
<evidence type="ECO:0000313" key="1">
    <source>
        <dbReference type="EMBL" id="URZ12327.1"/>
    </source>
</evidence>
<organism evidence="1 2">
    <name type="scientific">Clostridium felsineum</name>
    <dbReference type="NCBI Taxonomy" id="36839"/>
    <lineage>
        <taxon>Bacteria</taxon>
        <taxon>Bacillati</taxon>
        <taxon>Bacillota</taxon>
        <taxon>Clostridia</taxon>
        <taxon>Eubacteriales</taxon>
        <taxon>Clostridiaceae</taxon>
        <taxon>Clostridium</taxon>
    </lineage>
</organism>
<evidence type="ECO:0000313" key="2">
    <source>
        <dbReference type="Proteomes" id="UP000190951"/>
    </source>
</evidence>
<dbReference type="RefSeq" id="WP_077833020.1">
    <property type="nucleotide sequence ID" value="NZ_CP096983.1"/>
</dbReference>
<dbReference type="Proteomes" id="UP000190951">
    <property type="component" value="Chromosome"/>
</dbReference>
<keyword evidence="1" id="KW-0328">Glycosyltransferase</keyword>
<accession>A0A1S8LBU1</accession>
<gene>
    <name evidence="1" type="primary">mshA_2</name>
    <name evidence="1" type="ORF">CROST_030490</name>
</gene>